<keyword evidence="2 3" id="KW-0456">Lyase</keyword>
<accession>A0A3B1DZF4</accession>
<name>A0A3B1DZF4_9ZZZZ</name>
<protein>
    <submittedName>
        <fullName evidence="3">Chorismate dehydratase</fullName>
        <ecNumber evidence="3">4.2.1.151</ecNumber>
    </submittedName>
</protein>
<dbReference type="GO" id="GO:0016829">
    <property type="term" value="F:lyase activity"/>
    <property type="evidence" value="ECO:0007669"/>
    <property type="project" value="UniProtKB-KW"/>
</dbReference>
<evidence type="ECO:0000256" key="2">
    <source>
        <dbReference type="ARBA" id="ARBA00023239"/>
    </source>
</evidence>
<proteinExistence type="inferred from homology"/>
<dbReference type="GO" id="GO:0009234">
    <property type="term" value="P:menaquinone biosynthetic process"/>
    <property type="evidence" value="ECO:0007669"/>
    <property type="project" value="UniProtKB-KW"/>
</dbReference>
<dbReference type="Gene3D" id="3.40.190.10">
    <property type="entry name" value="Periplasmic binding protein-like II"/>
    <property type="match status" value="2"/>
</dbReference>
<dbReference type="SUPFAM" id="SSF53850">
    <property type="entry name" value="Periplasmic binding protein-like II"/>
    <property type="match status" value="1"/>
</dbReference>
<sequence>MTSSSHNPIRIGAVNYLNSKPLIEELNVFAPLAELVLDYPSHLASSLAQRQLDIALIPSVEYLRNPEYEIVSDACVATCGPVLSVKLFSRCHPREIQSLALDAGSRTSAALVQILLAERFGVVPKLEPLPLETSIENTKTDAVLLIGDRAMHSPEEKFHTVWDLGEEWTNWTGLPFVFAIWVCRTGTELGNTEQALIQSRNRGVEQIDAIAQREAPLLGISVESARCYLSNHLHFYLGSIQQRGMKLFQKLITENGLLRDTR</sequence>
<reference evidence="3" key="1">
    <citation type="submission" date="2018-06" db="EMBL/GenBank/DDBJ databases">
        <authorList>
            <person name="Zhirakovskaya E."/>
        </authorList>
    </citation>
    <scope>NUCLEOTIDE SEQUENCE</scope>
</reference>
<dbReference type="HAMAP" id="MF_00995">
    <property type="entry name" value="MqnA"/>
    <property type="match status" value="1"/>
</dbReference>
<evidence type="ECO:0000313" key="3">
    <source>
        <dbReference type="EMBL" id="VAX37965.1"/>
    </source>
</evidence>
<dbReference type="EC" id="4.2.1.151" evidence="3"/>
<evidence type="ECO:0000256" key="1">
    <source>
        <dbReference type="ARBA" id="ARBA00022428"/>
    </source>
</evidence>
<dbReference type="InterPro" id="IPR030868">
    <property type="entry name" value="MqnA"/>
</dbReference>
<organism evidence="3">
    <name type="scientific">hydrothermal vent metagenome</name>
    <dbReference type="NCBI Taxonomy" id="652676"/>
    <lineage>
        <taxon>unclassified sequences</taxon>
        <taxon>metagenomes</taxon>
        <taxon>ecological metagenomes</taxon>
    </lineage>
</organism>
<dbReference type="PANTHER" id="PTHR37690">
    <property type="entry name" value="CHORISMATE DEHYDRATASE"/>
    <property type="match status" value="1"/>
</dbReference>
<dbReference type="EMBL" id="UOGL01000156">
    <property type="protein sequence ID" value="VAX37965.1"/>
    <property type="molecule type" value="Genomic_DNA"/>
</dbReference>
<keyword evidence="1" id="KW-0474">Menaquinone biosynthesis</keyword>
<gene>
    <name evidence="3" type="ORF">MNBD_PLANCTO02-2573</name>
</gene>
<dbReference type="AlphaFoldDB" id="A0A3B1DZF4"/>
<dbReference type="CDD" id="cd13634">
    <property type="entry name" value="PBP2_Sco4506"/>
    <property type="match status" value="1"/>
</dbReference>
<dbReference type="InterPro" id="IPR003773">
    <property type="entry name" value="Menaquinone_biosynth"/>
</dbReference>
<dbReference type="PANTHER" id="PTHR37690:SF1">
    <property type="entry name" value="CHORISMATE DEHYDRATASE"/>
    <property type="match status" value="1"/>
</dbReference>
<dbReference type="Pfam" id="PF02621">
    <property type="entry name" value="VitK2_biosynth"/>
    <property type="match status" value="1"/>
</dbReference>